<dbReference type="PANTHER" id="PTHR30605">
    <property type="entry name" value="ANHYDRO-N-ACETYLMURAMIC ACID KINASE"/>
    <property type="match status" value="1"/>
</dbReference>
<dbReference type="PANTHER" id="PTHR30605:SF0">
    <property type="entry name" value="ANHYDRO-N-ACETYLMURAMIC ACID KINASE"/>
    <property type="match status" value="1"/>
</dbReference>
<dbReference type="Gene3D" id="3.30.420.40">
    <property type="match status" value="2"/>
</dbReference>
<evidence type="ECO:0000313" key="3">
    <source>
        <dbReference type="Proteomes" id="UP000253032"/>
    </source>
</evidence>
<dbReference type="GO" id="GO:0009254">
    <property type="term" value="P:peptidoglycan turnover"/>
    <property type="evidence" value="ECO:0007669"/>
    <property type="project" value="UniProtKB-UniRule"/>
</dbReference>
<keyword evidence="1 2" id="KW-0418">Kinase</keyword>
<name>A0A368BQ42_9GAMM</name>
<dbReference type="EMBL" id="QOPC01000005">
    <property type="protein sequence ID" value="RCL39024.1"/>
    <property type="molecule type" value="Genomic_DNA"/>
</dbReference>
<dbReference type="AlphaFoldDB" id="A0A368BQ42"/>
<dbReference type="GO" id="GO:0097175">
    <property type="term" value="P:1,6-anhydro-N-acetyl-beta-muramic acid catabolic process"/>
    <property type="evidence" value="ECO:0007669"/>
    <property type="project" value="UniProtKB-UniRule"/>
</dbReference>
<comment type="similarity">
    <text evidence="1">Belongs to the anhydro-N-acetylmuramic acid kinase family.</text>
</comment>
<comment type="caution">
    <text evidence="2">The sequence shown here is derived from an EMBL/GenBank/DDBJ whole genome shotgun (WGS) entry which is preliminary data.</text>
</comment>
<proteinExistence type="inferred from homology"/>
<keyword evidence="1" id="KW-0119">Carbohydrate metabolism</keyword>
<comment type="pathway">
    <text evidence="1">Cell wall biogenesis; peptidoglycan recycling.</text>
</comment>
<dbReference type="InterPro" id="IPR005338">
    <property type="entry name" value="Anhydro_N_Ac-Mur_kinase"/>
</dbReference>
<sequence>MKPSSDKIFIGTMSGTSHDGIDICAIETSNRIRLLNFDSFKYPKKLRTNISKIIQQQHLSLIEYFKLDKEIGIAFSQSINKFLIQNKINKKSVAAIGLSGQTLFHSPKGKYPFSIQAGDPKIVSFNCGIDVVSDFRNSHIKLGGEGAPLVPEFHHKLFSKKKTPLVILNIGGISNFTYLDSKGNFFGSDCGPGNALMDAYCQKYLNIPFDKKGNIAKTGIIHNPSLDKMLSNSFFRKRHPKSTGKEIFNIGFIPKQLLKESSQDILATLSELTAICVSRSIRSQKIPPNQVIICGGGIKNDFLIDAIKKHIKIELASVSKYGLDPQAIEAMAFGWMAKQRLFQNPLVVKKNKGLLGTITKSM</sequence>
<feature type="binding site" evidence="1">
    <location>
        <begin position="15"/>
        <end position="22"/>
    </location>
    <ligand>
        <name>ATP</name>
        <dbReference type="ChEBI" id="CHEBI:30616"/>
    </ligand>
</feature>
<keyword evidence="1" id="KW-0067">ATP-binding</keyword>
<dbReference type="InterPro" id="IPR043129">
    <property type="entry name" value="ATPase_NBD"/>
</dbReference>
<dbReference type="UniPathway" id="UPA00544"/>
<dbReference type="GO" id="GO:0016301">
    <property type="term" value="F:kinase activity"/>
    <property type="evidence" value="ECO:0007669"/>
    <property type="project" value="UniProtKB-KW"/>
</dbReference>
<dbReference type="Proteomes" id="UP000253032">
    <property type="component" value="Unassembled WGS sequence"/>
</dbReference>
<dbReference type="HAMAP" id="MF_01270">
    <property type="entry name" value="AnhMurNAc_kinase"/>
    <property type="match status" value="1"/>
</dbReference>
<dbReference type="EC" id="2.7.1.170" evidence="1"/>
<comment type="function">
    <text evidence="1">Catalyzes the specific phosphorylation of 1,6-anhydro-N-acetylmuramic acid (anhMurNAc) with the simultaneous cleavage of the 1,6-anhydro ring, generating MurNAc-6-P. Is required for the utilization of anhMurNAc either imported from the medium or derived from its own cell wall murein, and thus plays a role in cell wall recycling.</text>
</comment>
<keyword evidence="1" id="KW-0808">Transferase</keyword>
<organism evidence="2 3">
    <name type="scientific">SAR86 cluster bacterium</name>
    <dbReference type="NCBI Taxonomy" id="2030880"/>
    <lineage>
        <taxon>Bacteria</taxon>
        <taxon>Pseudomonadati</taxon>
        <taxon>Pseudomonadota</taxon>
        <taxon>Gammaproteobacteria</taxon>
        <taxon>SAR86 cluster</taxon>
    </lineage>
</organism>
<comment type="pathway">
    <text evidence="1">Amino-sugar metabolism; 1,6-anhydro-N-acetylmuramate degradation.</text>
</comment>
<reference evidence="2 3" key="1">
    <citation type="journal article" date="2018" name="Microbiome">
        <title>Fine metagenomic profile of the Mediterranean stratified and mixed water columns revealed by assembly and recruitment.</title>
        <authorList>
            <person name="Haro-Moreno J.M."/>
            <person name="Lopez-Perez M."/>
            <person name="De La Torre J.R."/>
            <person name="Picazo A."/>
            <person name="Camacho A."/>
            <person name="Rodriguez-Valera F."/>
        </authorList>
    </citation>
    <scope>NUCLEOTIDE SEQUENCE [LARGE SCALE GENOMIC DNA]</scope>
    <source>
        <strain evidence="2">MED-G84</strain>
    </source>
</reference>
<evidence type="ECO:0000313" key="2">
    <source>
        <dbReference type="EMBL" id="RCL39024.1"/>
    </source>
</evidence>
<evidence type="ECO:0000256" key="1">
    <source>
        <dbReference type="HAMAP-Rule" id="MF_01270"/>
    </source>
</evidence>
<comment type="catalytic activity">
    <reaction evidence="1">
        <text>1,6-anhydro-N-acetyl-beta-muramate + ATP + H2O = N-acetyl-D-muramate 6-phosphate + ADP + H(+)</text>
        <dbReference type="Rhea" id="RHEA:24952"/>
        <dbReference type="ChEBI" id="CHEBI:15377"/>
        <dbReference type="ChEBI" id="CHEBI:15378"/>
        <dbReference type="ChEBI" id="CHEBI:30616"/>
        <dbReference type="ChEBI" id="CHEBI:58690"/>
        <dbReference type="ChEBI" id="CHEBI:58722"/>
        <dbReference type="ChEBI" id="CHEBI:456216"/>
        <dbReference type="EC" id="2.7.1.170"/>
    </reaction>
</comment>
<dbReference type="Pfam" id="PF03702">
    <property type="entry name" value="AnmK"/>
    <property type="match status" value="1"/>
</dbReference>
<keyword evidence="1" id="KW-0547">Nucleotide-binding</keyword>
<gene>
    <name evidence="1" type="primary">anmK</name>
    <name evidence="2" type="ORF">DBW98_01460</name>
</gene>
<dbReference type="SUPFAM" id="SSF53067">
    <property type="entry name" value="Actin-like ATPase domain"/>
    <property type="match status" value="1"/>
</dbReference>
<dbReference type="GO" id="GO:0016773">
    <property type="term" value="F:phosphotransferase activity, alcohol group as acceptor"/>
    <property type="evidence" value="ECO:0007669"/>
    <property type="project" value="UniProtKB-UniRule"/>
</dbReference>
<dbReference type="UniPathway" id="UPA00343"/>
<dbReference type="GO" id="GO:0005524">
    <property type="term" value="F:ATP binding"/>
    <property type="evidence" value="ECO:0007669"/>
    <property type="project" value="UniProtKB-UniRule"/>
</dbReference>
<accession>A0A368BQ42</accession>
<protein>
    <recommendedName>
        <fullName evidence="1">Anhydro-N-acetylmuramic acid kinase</fullName>
        <ecNumber evidence="1">2.7.1.170</ecNumber>
    </recommendedName>
    <alternativeName>
        <fullName evidence="1">AnhMurNAc kinase</fullName>
    </alternativeName>
</protein>
<dbReference type="GO" id="GO:0006040">
    <property type="term" value="P:amino sugar metabolic process"/>
    <property type="evidence" value="ECO:0007669"/>
    <property type="project" value="InterPro"/>
</dbReference>